<proteinExistence type="predicted"/>
<protein>
    <submittedName>
        <fullName evidence="2">Uncharacterized protein</fullName>
    </submittedName>
</protein>
<name>A0ABX6LQT1_9BACT</name>
<dbReference type="EMBL" id="CP051204">
    <property type="protein sequence ID" value="QJB42446.1"/>
    <property type="molecule type" value="Genomic_DNA"/>
</dbReference>
<accession>A0ABX6LQT1</accession>
<reference evidence="2" key="1">
    <citation type="submission" date="2020-09" db="EMBL/GenBank/DDBJ databases">
        <authorList>
            <person name="Kittiwongwattana C."/>
        </authorList>
    </citation>
    <scope>NUCLEOTIDE SEQUENCE</scope>
    <source>
        <strain evidence="2">1303</strain>
    </source>
</reference>
<dbReference type="RefSeq" id="WP_168862318.1">
    <property type="nucleotide sequence ID" value="NZ_CP051204.2"/>
</dbReference>
<keyword evidence="3" id="KW-1185">Reference proteome</keyword>
<gene>
    <name evidence="2" type="ORF">HF324_33180</name>
</gene>
<keyword evidence="1" id="KW-0175">Coiled coil</keyword>
<evidence type="ECO:0000313" key="2">
    <source>
        <dbReference type="EMBL" id="QJB42446.1"/>
    </source>
</evidence>
<organism evidence="2 3">
    <name type="scientific">Chitinophaga oryzae</name>
    <dbReference type="NCBI Taxonomy" id="2725414"/>
    <lineage>
        <taxon>Bacteria</taxon>
        <taxon>Pseudomonadati</taxon>
        <taxon>Bacteroidota</taxon>
        <taxon>Chitinophagia</taxon>
        <taxon>Chitinophagales</taxon>
        <taxon>Chitinophagaceae</taxon>
        <taxon>Chitinophaga</taxon>
    </lineage>
</organism>
<feature type="coiled-coil region" evidence="1">
    <location>
        <begin position="16"/>
        <end position="50"/>
    </location>
</feature>
<sequence length="174" mass="20101">MAVNIEIKEAYVKDLIDFYVEKQRQIRIEVNNLEEQLKEISAIIMQLRQSSRSTNAEIPLIKGDEVYSEKWPWVRKIMFALRQADAPLSTKQIVDSLSEYEPEFISDRKRVVASVSSTLSVKTDEEFGRVQNDSGENAYYILNDGFENKKGFEDKKQEDYGTIIFGDGDDDLPF</sequence>
<dbReference type="Proteomes" id="UP000503144">
    <property type="component" value="Chromosome"/>
</dbReference>
<evidence type="ECO:0000256" key="1">
    <source>
        <dbReference type="SAM" id="Coils"/>
    </source>
</evidence>
<evidence type="ECO:0000313" key="3">
    <source>
        <dbReference type="Proteomes" id="UP000503144"/>
    </source>
</evidence>